<comment type="subcellular location">
    <subcellularLocation>
        <location evidence="1">Nucleus</location>
    </subcellularLocation>
</comment>
<evidence type="ECO:0000256" key="1">
    <source>
        <dbReference type="ARBA" id="ARBA00004123"/>
    </source>
</evidence>
<dbReference type="Pfam" id="PF09734">
    <property type="entry name" value="Tau95"/>
    <property type="match status" value="1"/>
</dbReference>
<dbReference type="InterPro" id="IPR041499">
    <property type="entry name" value="Tfc1/Sfc1_N"/>
</dbReference>
<feature type="region of interest" description="Disordered" evidence="5">
    <location>
        <begin position="537"/>
        <end position="604"/>
    </location>
</feature>
<evidence type="ECO:0000313" key="8">
    <source>
        <dbReference type="EMBL" id="KFH43658.1"/>
    </source>
</evidence>
<gene>
    <name evidence="8" type="ORF">ACRE_055670</name>
</gene>
<feature type="region of interest" description="Disordered" evidence="5">
    <location>
        <begin position="1"/>
        <end position="39"/>
    </location>
</feature>
<feature type="domain" description="Transcription factor IIIC subunit Tfc1/Sfc1 triple barrel" evidence="7">
    <location>
        <begin position="43"/>
        <end position="185"/>
    </location>
</feature>
<dbReference type="STRING" id="857340.A0A086T2S6"/>
<dbReference type="GO" id="GO:0005634">
    <property type="term" value="C:nucleus"/>
    <property type="evidence" value="ECO:0007669"/>
    <property type="project" value="UniProtKB-SubCell"/>
</dbReference>
<dbReference type="InterPro" id="IPR042536">
    <property type="entry name" value="TFIIIC_tauA_Sfc1"/>
</dbReference>
<dbReference type="OrthoDB" id="5598268at2759"/>
<dbReference type="GO" id="GO:0000127">
    <property type="term" value="C:transcription factor TFIIIC complex"/>
    <property type="evidence" value="ECO:0007669"/>
    <property type="project" value="InterPro"/>
</dbReference>
<evidence type="ECO:0000256" key="3">
    <source>
        <dbReference type="ARBA" id="ARBA00023163"/>
    </source>
</evidence>
<dbReference type="AlphaFoldDB" id="A0A086T2S6"/>
<dbReference type="Proteomes" id="UP000029964">
    <property type="component" value="Unassembled WGS sequence"/>
</dbReference>
<feature type="domain" description="Transcription factor IIIC subunit 5 HTH" evidence="6">
    <location>
        <begin position="226"/>
        <end position="369"/>
    </location>
</feature>
<organism evidence="8 9">
    <name type="scientific">Hapsidospora chrysogenum (strain ATCC 11550 / CBS 779.69 / DSM 880 / IAM 14645 / JCM 23072 / IMI 49137)</name>
    <name type="common">Acremonium chrysogenum</name>
    <dbReference type="NCBI Taxonomy" id="857340"/>
    <lineage>
        <taxon>Eukaryota</taxon>
        <taxon>Fungi</taxon>
        <taxon>Dikarya</taxon>
        <taxon>Ascomycota</taxon>
        <taxon>Pezizomycotina</taxon>
        <taxon>Sordariomycetes</taxon>
        <taxon>Hypocreomycetidae</taxon>
        <taxon>Hypocreales</taxon>
        <taxon>Bionectriaceae</taxon>
        <taxon>Hapsidospora</taxon>
    </lineage>
</organism>
<accession>A0A086T2S6</accession>
<keyword evidence="4" id="KW-0539">Nucleus</keyword>
<dbReference type="HOGENOM" id="CLU_016809_2_1_1"/>
<feature type="region of interest" description="Disordered" evidence="5">
    <location>
        <begin position="110"/>
        <end position="130"/>
    </location>
</feature>
<dbReference type="GO" id="GO:0001002">
    <property type="term" value="F:RNA polymerase III type 1 promoter sequence-specific DNA binding"/>
    <property type="evidence" value="ECO:0007669"/>
    <property type="project" value="TreeGrafter"/>
</dbReference>
<dbReference type="InterPro" id="IPR019136">
    <property type="entry name" value="TF_IIIC_su-5_HTH"/>
</dbReference>
<comment type="caution">
    <text evidence="8">The sequence shown here is derived from an EMBL/GenBank/DDBJ whole genome shotgun (WGS) entry which is preliminary data.</text>
</comment>
<keyword evidence="3" id="KW-0804">Transcription</keyword>
<evidence type="ECO:0000259" key="6">
    <source>
        <dbReference type="Pfam" id="PF09734"/>
    </source>
</evidence>
<name>A0A086T2S6_HAPC1</name>
<sequence>MDRSPSEESPAHGASETPETSSRPPHRSNGAPRYPIPQRKLGAVEVPAVVQNIDRTVKAFGRVTSLDHVLDSGRHSIPFYLNPESPFCKPLMSHNARTHNVVLKITVPKRTGRKRKRGSGGQWQGDVQVPGALPSDGDQVLSRARLDEPKVVRRRLADNVGKYEVEAVGLVKHTHRFRGLADFYWDTAGRSEFAQRYCEQVLPGDVDKMKQFELLPGIDKGPNVDVIPPPVFTHMSLPFNYFYAQNPYVRVTDDGGTFNATAVKHVGHFIAAEDPTPTGPRHEPDMTDPRTVEIMAELQAAFEERPVWTRRSIMNHLGGKLRNWSELKKYLSYAAYQFKGGPWRDCVVPYGLDPRSDPKYRIYQTVMFKLLPRQTEVLNHPAWFSLHGSQNDPDNQFQPNPHKSHIFDGKTYQLDGKVWQVCDITDPILRSLLDDAAVRPTRDINSGWYHGGLWAKLKAIMKLQLIAIRFGRHLTRQDFAMTLQAGDATPVGSAGGTSALPLPQLHLTDEEMRILRGRETHGKTTARIGYSVRVRTAAPQEERSQPAEEGSAVSVEDGLVNFAQEDPEDDDESVVGSENELEDGQGIYEEDQDMYEYPDVPTYD</sequence>
<evidence type="ECO:0000259" key="7">
    <source>
        <dbReference type="Pfam" id="PF17682"/>
    </source>
</evidence>
<keyword evidence="9" id="KW-1185">Reference proteome</keyword>
<protein>
    <submittedName>
        <fullName evidence="8">Transcription factor tau subunit-like protein</fullName>
    </submittedName>
</protein>
<dbReference type="GO" id="GO:0006384">
    <property type="term" value="P:transcription initiation at RNA polymerase III promoter"/>
    <property type="evidence" value="ECO:0007669"/>
    <property type="project" value="InterPro"/>
</dbReference>
<evidence type="ECO:0000313" key="9">
    <source>
        <dbReference type="Proteomes" id="UP000029964"/>
    </source>
</evidence>
<dbReference type="Pfam" id="PF17682">
    <property type="entry name" value="Tau95_N"/>
    <property type="match status" value="1"/>
</dbReference>
<feature type="compositionally biased region" description="Acidic residues" evidence="5">
    <location>
        <begin position="565"/>
        <end position="596"/>
    </location>
</feature>
<dbReference type="Gene3D" id="3.30.200.160">
    <property type="entry name" value="TFIIIC, subcomplex tauA, subunit Sfc1, barrel domain"/>
    <property type="match status" value="1"/>
</dbReference>
<keyword evidence="2" id="KW-0238">DNA-binding</keyword>
<reference evidence="9" key="1">
    <citation type="journal article" date="2014" name="Genome Announc.">
        <title>Genome sequence and annotation of Acremonium chrysogenum, producer of the beta-lactam antibiotic cephalosporin C.</title>
        <authorList>
            <person name="Terfehr D."/>
            <person name="Dahlmann T.A."/>
            <person name="Specht T."/>
            <person name="Zadra I."/>
            <person name="Kuernsteiner H."/>
            <person name="Kueck U."/>
        </authorList>
    </citation>
    <scope>NUCLEOTIDE SEQUENCE [LARGE SCALE GENOMIC DNA]</scope>
    <source>
        <strain evidence="9">ATCC 11550 / CBS 779.69 / DSM 880 / IAM 14645 / JCM 23072 / IMI 49137</strain>
    </source>
</reference>
<dbReference type="InterPro" id="IPR040454">
    <property type="entry name" value="TF_IIIC_Tfc1/Sfc1"/>
</dbReference>
<evidence type="ECO:0000256" key="5">
    <source>
        <dbReference type="SAM" id="MobiDB-lite"/>
    </source>
</evidence>
<dbReference type="PANTHER" id="PTHR13230">
    <property type="entry name" value="GENERAL TRANSCRIPTION FACTOR IIIC, POLYPEPTIDE 5"/>
    <property type="match status" value="1"/>
</dbReference>
<proteinExistence type="predicted"/>
<evidence type="ECO:0000256" key="2">
    <source>
        <dbReference type="ARBA" id="ARBA00023125"/>
    </source>
</evidence>
<feature type="compositionally biased region" description="Basic and acidic residues" evidence="5">
    <location>
        <begin position="1"/>
        <end position="10"/>
    </location>
</feature>
<dbReference type="EMBL" id="JPKY01000064">
    <property type="protein sequence ID" value="KFH43658.1"/>
    <property type="molecule type" value="Genomic_DNA"/>
</dbReference>
<evidence type="ECO:0000256" key="4">
    <source>
        <dbReference type="ARBA" id="ARBA00023242"/>
    </source>
</evidence>
<dbReference type="GO" id="GO:0001003">
    <property type="term" value="F:RNA polymerase III type 2 promoter sequence-specific DNA binding"/>
    <property type="evidence" value="ECO:0007669"/>
    <property type="project" value="TreeGrafter"/>
</dbReference>
<dbReference type="PANTHER" id="PTHR13230:SF5">
    <property type="entry name" value="GENERAL TRANSCRIPTION FACTOR 3C POLYPEPTIDE 5"/>
    <property type="match status" value="1"/>
</dbReference>